<comment type="caution">
    <text evidence="1">The sequence shown here is derived from an EMBL/GenBank/DDBJ whole genome shotgun (WGS) entry which is preliminary data.</text>
</comment>
<sequence length="45" mass="4836">METLAWGVTKTQPPSIGTPVGCADMLQPMVQQSGCREFSPSELPE</sequence>
<reference evidence="1 2" key="1">
    <citation type="submission" date="2020-08" db="EMBL/GenBank/DDBJ databases">
        <title>Genomic Encyclopedia of Type Strains, Phase IV (KMG-IV): sequencing the most valuable type-strain genomes for metagenomic binning, comparative biology and taxonomic classification.</title>
        <authorList>
            <person name="Goeker M."/>
        </authorList>
    </citation>
    <scope>NUCLEOTIDE SEQUENCE [LARGE SCALE GENOMIC DNA]</scope>
    <source>
        <strain evidence="1 2">DSM 17454</strain>
    </source>
</reference>
<accession>A0A8E2BBC6</accession>
<evidence type="ECO:0000313" key="1">
    <source>
        <dbReference type="EMBL" id="MBB6464964.1"/>
    </source>
</evidence>
<dbReference type="AlphaFoldDB" id="A0A8E2BBC6"/>
<protein>
    <submittedName>
        <fullName evidence="1">Uncharacterized protein</fullName>
    </submittedName>
</protein>
<proteinExistence type="predicted"/>
<organism evidence="1 2">
    <name type="scientific">Aminobacter carboxidus</name>
    <dbReference type="NCBI Taxonomy" id="376165"/>
    <lineage>
        <taxon>Bacteria</taxon>
        <taxon>Pseudomonadati</taxon>
        <taxon>Pseudomonadota</taxon>
        <taxon>Alphaproteobacteria</taxon>
        <taxon>Hyphomicrobiales</taxon>
        <taxon>Phyllobacteriaceae</taxon>
        <taxon>Aminobacter</taxon>
    </lineage>
</organism>
<gene>
    <name evidence="1" type="ORF">HNQ96_000811</name>
</gene>
<dbReference type="EMBL" id="JACHGI010000001">
    <property type="protein sequence ID" value="MBB6464964.1"/>
    <property type="molecule type" value="Genomic_DNA"/>
</dbReference>
<evidence type="ECO:0000313" key="2">
    <source>
        <dbReference type="Proteomes" id="UP000532373"/>
    </source>
</evidence>
<name>A0A8E2BBC6_9HYPH</name>
<dbReference type="Proteomes" id="UP000532373">
    <property type="component" value="Unassembled WGS sequence"/>
</dbReference>